<evidence type="ECO:0008006" key="2">
    <source>
        <dbReference type="Google" id="ProtNLM"/>
    </source>
</evidence>
<dbReference type="AlphaFoldDB" id="A0A382R007"/>
<dbReference type="EMBL" id="UINC01117481">
    <property type="protein sequence ID" value="SVC89931.1"/>
    <property type="molecule type" value="Genomic_DNA"/>
</dbReference>
<feature type="non-terminal residue" evidence="1">
    <location>
        <position position="1"/>
    </location>
</feature>
<protein>
    <recommendedName>
        <fullName evidence="2">AB hydrolase-1 domain-containing protein</fullName>
    </recommendedName>
</protein>
<evidence type="ECO:0000313" key="1">
    <source>
        <dbReference type="EMBL" id="SVC89931.1"/>
    </source>
</evidence>
<proteinExistence type="predicted"/>
<organism evidence="1">
    <name type="scientific">marine metagenome</name>
    <dbReference type="NCBI Taxonomy" id="408172"/>
    <lineage>
        <taxon>unclassified sequences</taxon>
        <taxon>metagenomes</taxon>
        <taxon>ecological metagenomes</taxon>
    </lineage>
</organism>
<dbReference type="InterPro" id="IPR029058">
    <property type="entry name" value="AB_hydrolase_fold"/>
</dbReference>
<sequence>EGRFFYQIYFQNEGVAEKELEKDISTSLRKIYYWASAEGYYNKVKSNKNINSGLLDEIPNPKPFPKWLSEEDLEYFVSEFKNSGFRGPLNRYRNQERDWRLIPELSILKIEVPSFFIGGGKDGVRHFIKGRDFYENPGKYCTKFYGKLIIEKAGHWVQQEAPEETTQGITNFLKKIEG</sequence>
<accession>A0A382R007</accession>
<reference evidence="1" key="1">
    <citation type="submission" date="2018-05" db="EMBL/GenBank/DDBJ databases">
        <authorList>
            <person name="Lanie J.A."/>
            <person name="Ng W.-L."/>
            <person name="Kazmierczak K.M."/>
            <person name="Andrzejewski T.M."/>
            <person name="Davidsen T.M."/>
            <person name="Wayne K.J."/>
            <person name="Tettelin H."/>
            <person name="Glass J.I."/>
            <person name="Rusch D."/>
            <person name="Podicherti R."/>
            <person name="Tsui H.-C.T."/>
            <person name="Winkler M.E."/>
        </authorList>
    </citation>
    <scope>NUCLEOTIDE SEQUENCE</scope>
</reference>
<gene>
    <name evidence="1" type="ORF">METZ01_LOCUS342785</name>
</gene>
<dbReference type="Gene3D" id="3.40.50.1820">
    <property type="entry name" value="alpha/beta hydrolase"/>
    <property type="match status" value="1"/>
</dbReference>
<dbReference type="SUPFAM" id="SSF53474">
    <property type="entry name" value="alpha/beta-Hydrolases"/>
    <property type="match status" value="1"/>
</dbReference>
<name>A0A382R007_9ZZZZ</name>
<dbReference type="PANTHER" id="PTHR43329">
    <property type="entry name" value="EPOXIDE HYDROLASE"/>
    <property type="match status" value="1"/>
</dbReference>